<accession>A0A2P5YH93</accession>
<evidence type="ECO:0000256" key="3">
    <source>
        <dbReference type="ARBA" id="ARBA00023204"/>
    </source>
</evidence>
<evidence type="ECO:0000313" key="6">
    <source>
        <dbReference type="EMBL" id="PPS14953.1"/>
    </source>
</evidence>
<dbReference type="CDD" id="cd20404">
    <property type="entry name" value="Tudor_Agenet_AtEML-like"/>
    <property type="match status" value="1"/>
</dbReference>
<keyword evidence="3" id="KW-0234">DNA repair</keyword>
<sequence length="178" mass="19753">MADHPLSPIPTTPSPGEPKLKKPLLVIGQSLAPTPSSPLNITFGDEVVDKRLRVHWPLDKAWYEGVVKSFDKVSGKHLIQYDDSEEEELDLGKEKIEWVEETTGRFKRLRRGGSLAFKKVVIDDEDDDGGGKTESKKRKANGVAKPEFGKKSKTSANGSTKEEFKVPSVEPVKKIESK</sequence>
<comment type="subcellular location">
    <subcellularLocation>
        <location evidence="1">Nucleus</location>
    </subcellularLocation>
</comment>
<dbReference type="GO" id="GO:0005634">
    <property type="term" value="C:nucleus"/>
    <property type="evidence" value="ECO:0007669"/>
    <property type="project" value="UniProtKB-SubCell"/>
</dbReference>
<dbReference type="PANTHER" id="PTHR12663:SF0">
    <property type="entry name" value="PRECOCIOUS DISSOCIATION OF SISTERS 5, ISOFORM A"/>
    <property type="match status" value="1"/>
</dbReference>
<evidence type="ECO:0000256" key="4">
    <source>
        <dbReference type="ARBA" id="ARBA00023242"/>
    </source>
</evidence>
<dbReference type="EMBL" id="KZ663201">
    <property type="protein sequence ID" value="PPS14953.1"/>
    <property type="molecule type" value="Genomic_DNA"/>
</dbReference>
<dbReference type="Proteomes" id="UP000239757">
    <property type="component" value="Unassembled WGS sequence"/>
</dbReference>
<evidence type="ECO:0000256" key="5">
    <source>
        <dbReference type="SAM" id="MobiDB-lite"/>
    </source>
</evidence>
<feature type="compositionally biased region" description="Pro residues" evidence="5">
    <location>
        <begin position="7"/>
        <end position="16"/>
    </location>
</feature>
<dbReference type="InterPro" id="IPR039776">
    <property type="entry name" value="Pds5"/>
</dbReference>
<evidence type="ECO:0000313" key="7">
    <source>
        <dbReference type="Proteomes" id="UP000239757"/>
    </source>
</evidence>
<feature type="region of interest" description="Disordered" evidence="5">
    <location>
        <begin position="1"/>
        <end position="21"/>
    </location>
</feature>
<dbReference type="Gene3D" id="2.30.30.140">
    <property type="match status" value="1"/>
</dbReference>
<keyword evidence="4" id="KW-0539">Nucleus</keyword>
<feature type="compositionally biased region" description="Basic and acidic residues" evidence="5">
    <location>
        <begin position="160"/>
        <end position="178"/>
    </location>
</feature>
<name>A0A2P5YH93_GOSBA</name>
<evidence type="ECO:0000256" key="1">
    <source>
        <dbReference type="ARBA" id="ARBA00004123"/>
    </source>
</evidence>
<reference evidence="6 7" key="1">
    <citation type="submission" date="2015-01" db="EMBL/GenBank/DDBJ databases">
        <title>Genome of allotetraploid Gossypium barbadense reveals genomic plasticity and fiber elongation in cotton evolution.</title>
        <authorList>
            <person name="Chen X."/>
            <person name="Liu X."/>
            <person name="Zhao B."/>
            <person name="Zheng H."/>
            <person name="Hu Y."/>
            <person name="Lu G."/>
            <person name="Yang C."/>
            <person name="Chen J."/>
            <person name="Shan C."/>
            <person name="Zhang L."/>
            <person name="Zhou Y."/>
            <person name="Wang L."/>
            <person name="Guo W."/>
            <person name="Bai Y."/>
            <person name="Ruan J."/>
            <person name="Shangguan X."/>
            <person name="Mao Y."/>
            <person name="Jiang J."/>
            <person name="Zhu Y."/>
            <person name="Lei J."/>
            <person name="Kang H."/>
            <person name="Chen S."/>
            <person name="He X."/>
            <person name="Wang R."/>
            <person name="Wang Y."/>
            <person name="Chen J."/>
            <person name="Wang L."/>
            <person name="Yu S."/>
            <person name="Wang B."/>
            <person name="Wei J."/>
            <person name="Song S."/>
            <person name="Lu X."/>
            <person name="Gao Z."/>
            <person name="Gu W."/>
            <person name="Deng X."/>
            <person name="Ma D."/>
            <person name="Wang S."/>
            <person name="Liang W."/>
            <person name="Fang L."/>
            <person name="Cai C."/>
            <person name="Zhu X."/>
            <person name="Zhou B."/>
            <person name="Zhang Y."/>
            <person name="Chen Z."/>
            <person name="Xu S."/>
            <person name="Zhu R."/>
            <person name="Wang S."/>
            <person name="Zhang T."/>
            <person name="Zhao G."/>
        </authorList>
    </citation>
    <scope>NUCLEOTIDE SEQUENCE [LARGE SCALE GENOMIC DNA]</scope>
    <source>
        <strain evidence="7">cv. Xinhai21</strain>
        <tissue evidence="6">Leaf</tissue>
    </source>
</reference>
<dbReference type="SUPFAM" id="SSF63748">
    <property type="entry name" value="Tudor/PWWP/MBT"/>
    <property type="match status" value="1"/>
</dbReference>
<dbReference type="GO" id="GO:0006281">
    <property type="term" value="P:DNA repair"/>
    <property type="evidence" value="ECO:0007669"/>
    <property type="project" value="UniProtKB-KW"/>
</dbReference>
<keyword evidence="2" id="KW-0227">DNA damage</keyword>
<gene>
    <name evidence="6" type="ORF">GOBAR_AA05604</name>
</gene>
<proteinExistence type="predicted"/>
<feature type="region of interest" description="Disordered" evidence="5">
    <location>
        <begin position="124"/>
        <end position="178"/>
    </location>
</feature>
<dbReference type="OrthoDB" id="200660at2759"/>
<evidence type="ECO:0008006" key="8">
    <source>
        <dbReference type="Google" id="ProtNLM"/>
    </source>
</evidence>
<dbReference type="PANTHER" id="PTHR12663">
    <property type="entry name" value="ANDROGEN INDUCED INHIBITOR OF PROLIFERATION AS3 / PDS5-RELATED"/>
    <property type="match status" value="1"/>
</dbReference>
<organism evidence="6 7">
    <name type="scientific">Gossypium barbadense</name>
    <name type="common">Sea Island cotton</name>
    <name type="synonym">Hibiscus barbadensis</name>
    <dbReference type="NCBI Taxonomy" id="3634"/>
    <lineage>
        <taxon>Eukaryota</taxon>
        <taxon>Viridiplantae</taxon>
        <taxon>Streptophyta</taxon>
        <taxon>Embryophyta</taxon>
        <taxon>Tracheophyta</taxon>
        <taxon>Spermatophyta</taxon>
        <taxon>Magnoliopsida</taxon>
        <taxon>eudicotyledons</taxon>
        <taxon>Gunneridae</taxon>
        <taxon>Pentapetalae</taxon>
        <taxon>rosids</taxon>
        <taxon>malvids</taxon>
        <taxon>Malvales</taxon>
        <taxon>Malvaceae</taxon>
        <taxon>Malvoideae</taxon>
        <taxon>Gossypium</taxon>
    </lineage>
</organism>
<dbReference type="GO" id="GO:0000785">
    <property type="term" value="C:chromatin"/>
    <property type="evidence" value="ECO:0007669"/>
    <property type="project" value="TreeGrafter"/>
</dbReference>
<dbReference type="AlphaFoldDB" id="A0A2P5YH93"/>
<dbReference type="GO" id="GO:0007064">
    <property type="term" value="P:mitotic sister chromatid cohesion"/>
    <property type="evidence" value="ECO:0007669"/>
    <property type="project" value="InterPro"/>
</dbReference>
<protein>
    <recommendedName>
        <fullName evidence="8">Tudor domain-containing protein</fullName>
    </recommendedName>
</protein>
<evidence type="ECO:0000256" key="2">
    <source>
        <dbReference type="ARBA" id="ARBA00022763"/>
    </source>
</evidence>